<evidence type="ECO:0000313" key="10">
    <source>
        <dbReference type="EMBL" id="MET3617229.1"/>
    </source>
</evidence>
<feature type="transmembrane region" description="Helical" evidence="8">
    <location>
        <begin position="165"/>
        <end position="190"/>
    </location>
</feature>
<feature type="transmembrane region" description="Helical" evidence="8">
    <location>
        <begin position="236"/>
        <end position="261"/>
    </location>
</feature>
<dbReference type="NCBIfam" id="NF045474">
    <property type="entry name" value="Opp2C"/>
    <property type="match status" value="1"/>
</dbReference>
<dbReference type="PANTHER" id="PTHR43386:SF1">
    <property type="entry name" value="D,D-DIPEPTIDE TRANSPORT SYSTEM PERMEASE PROTEIN DDPC-RELATED"/>
    <property type="match status" value="1"/>
</dbReference>
<dbReference type="InterPro" id="IPR050366">
    <property type="entry name" value="BP-dependent_transpt_permease"/>
</dbReference>
<keyword evidence="6 8" id="KW-0472">Membrane</keyword>
<feature type="transmembrane region" description="Helical" evidence="8">
    <location>
        <begin position="121"/>
        <end position="144"/>
    </location>
</feature>
<dbReference type="Proteomes" id="UP001549162">
    <property type="component" value="Unassembled WGS sequence"/>
</dbReference>
<dbReference type="InterPro" id="IPR053385">
    <property type="entry name" value="ABC_transport_permease"/>
</dbReference>
<sequence>MDMKSFNTKEKPEVEEIPAGEVKITDPTLKGEHKKRGRFRNAKDVWIRMRRNKLAMVGLAIILFLFLVAIFADVIAPKGFAQQDLANQFSKPSSEHIFGTDELGRDIFSRLVYGSRISLKVGFISVGIALVVGTTIGAVTGYFGGKVDNILMRFIDILQSIPDTLLAIAILAALGPGLANLMIAVGIAAIPGYARIVRSSVLSIRDMEYIEAAKAAGSSNARIIFKHIIPNCLAPIIVQATLGVAYAILNAAGLSFIGLGLEPPTPEWGAMLSGGRSYIRDYPHMTIFPGFAIVITIFALNVLGDGLRDALDPKLKR</sequence>
<comment type="caution">
    <text evidence="10">The sequence shown here is derived from an EMBL/GenBank/DDBJ whole genome shotgun (WGS) entry which is preliminary data.</text>
</comment>
<dbReference type="EMBL" id="JBEPMA010000003">
    <property type="protein sequence ID" value="MET3617229.1"/>
    <property type="molecule type" value="Genomic_DNA"/>
</dbReference>
<gene>
    <name evidence="10" type="ORF">ABID14_000857</name>
</gene>
<dbReference type="CDD" id="cd06261">
    <property type="entry name" value="TM_PBP2"/>
    <property type="match status" value="1"/>
</dbReference>
<evidence type="ECO:0000256" key="5">
    <source>
        <dbReference type="ARBA" id="ARBA00022989"/>
    </source>
</evidence>
<evidence type="ECO:0000256" key="1">
    <source>
        <dbReference type="ARBA" id="ARBA00004651"/>
    </source>
</evidence>
<dbReference type="Pfam" id="PF00528">
    <property type="entry name" value="BPD_transp_1"/>
    <property type="match status" value="1"/>
</dbReference>
<evidence type="ECO:0000256" key="7">
    <source>
        <dbReference type="ARBA" id="ARBA00024202"/>
    </source>
</evidence>
<dbReference type="SUPFAM" id="SSF161098">
    <property type="entry name" value="MetI-like"/>
    <property type="match status" value="1"/>
</dbReference>
<name>A0ABV2JBS4_9FIRM</name>
<accession>A0ABV2JBS4</accession>
<dbReference type="InterPro" id="IPR000515">
    <property type="entry name" value="MetI-like"/>
</dbReference>
<dbReference type="PROSITE" id="PS50928">
    <property type="entry name" value="ABC_TM1"/>
    <property type="match status" value="1"/>
</dbReference>
<evidence type="ECO:0000259" key="9">
    <source>
        <dbReference type="PROSITE" id="PS50928"/>
    </source>
</evidence>
<dbReference type="RefSeq" id="WP_354367468.1">
    <property type="nucleotide sequence ID" value="NZ_JBEPMA010000003.1"/>
</dbReference>
<dbReference type="PANTHER" id="PTHR43386">
    <property type="entry name" value="OLIGOPEPTIDE TRANSPORT SYSTEM PERMEASE PROTEIN APPC"/>
    <property type="match status" value="1"/>
</dbReference>
<comment type="subcellular location">
    <subcellularLocation>
        <location evidence="1 8">Cell membrane</location>
        <topology evidence="1 8">Multi-pass membrane protein</topology>
    </subcellularLocation>
</comment>
<organism evidence="10 11">
    <name type="scientific">Peptoniphilus olsenii</name>
    <dbReference type="NCBI Taxonomy" id="411570"/>
    <lineage>
        <taxon>Bacteria</taxon>
        <taxon>Bacillati</taxon>
        <taxon>Bacillota</taxon>
        <taxon>Tissierellia</taxon>
        <taxon>Tissierellales</taxon>
        <taxon>Peptoniphilaceae</taxon>
        <taxon>Peptoniphilus</taxon>
    </lineage>
</organism>
<keyword evidence="5 8" id="KW-1133">Transmembrane helix</keyword>
<keyword evidence="2 8" id="KW-0813">Transport</keyword>
<feature type="domain" description="ABC transmembrane type-1" evidence="9">
    <location>
        <begin position="115"/>
        <end position="304"/>
    </location>
</feature>
<keyword evidence="11" id="KW-1185">Reference proteome</keyword>
<feature type="transmembrane region" description="Helical" evidence="8">
    <location>
        <begin position="282"/>
        <end position="303"/>
    </location>
</feature>
<keyword evidence="3" id="KW-1003">Cell membrane</keyword>
<evidence type="ECO:0000256" key="8">
    <source>
        <dbReference type="RuleBase" id="RU363032"/>
    </source>
</evidence>
<reference evidence="10 11" key="1">
    <citation type="submission" date="2024-06" db="EMBL/GenBank/DDBJ databases">
        <title>Genomic Encyclopedia of Type Strains, Phase IV (KMG-IV): sequencing the most valuable type-strain genomes for metagenomic binning, comparative biology and taxonomic classification.</title>
        <authorList>
            <person name="Goeker M."/>
        </authorList>
    </citation>
    <scope>NUCLEOTIDE SEQUENCE [LARGE SCALE GENOMIC DNA]</scope>
    <source>
        <strain evidence="10 11">DSM 21460</strain>
    </source>
</reference>
<dbReference type="Gene3D" id="1.10.3720.10">
    <property type="entry name" value="MetI-like"/>
    <property type="match status" value="1"/>
</dbReference>
<evidence type="ECO:0000256" key="6">
    <source>
        <dbReference type="ARBA" id="ARBA00023136"/>
    </source>
</evidence>
<dbReference type="Pfam" id="PF12911">
    <property type="entry name" value="OppC_N"/>
    <property type="match status" value="1"/>
</dbReference>
<evidence type="ECO:0000256" key="3">
    <source>
        <dbReference type="ARBA" id="ARBA00022475"/>
    </source>
</evidence>
<evidence type="ECO:0000313" key="11">
    <source>
        <dbReference type="Proteomes" id="UP001549162"/>
    </source>
</evidence>
<keyword evidence="4 8" id="KW-0812">Transmembrane</keyword>
<evidence type="ECO:0000256" key="2">
    <source>
        <dbReference type="ARBA" id="ARBA00022448"/>
    </source>
</evidence>
<dbReference type="InterPro" id="IPR025966">
    <property type="entry name" value="OppC_N"/>
</dbReference>
<proteinExistence type="inferred from homology"/>
<protein>
    <submittedName>
        <fullName evidence="10">Peptide/nickel transport system permease protein</fullName>
    </submittedName>
</protein>
<dbReference type="InterPro" id="IPR035906">
    <property type="entry name" value="MetI-like_sf"/>
</dbReference>
<evidence type="ECO:0000256" key="4">
    <source>
        <dbReference type="ARBA" id="ARBA00022692"/>
    </source>
</evidence>
<comment type="similarity">
    <text evidence="7">Belongs to the binding-protein-dependent transport system permease family. OppBC subfamily.</text>
</comment>
<feature type="transmembrane region" description="Helical" evidence="8">
    <location>
        <begin position="54"/>
        <end position="76"/>
    </location>
</feature>